<proteinExistence type="predicted"/>
<evidence type="ECO:0000313" key="3">
    <source>
        <dbReference type="Proteomes" id="UP000838756"/>
    </source>
</evidence>
<sequence>MDKVSVGLLTVFNSETKNGSCTKRVWFLASEIDDDVFKSGVRRRAIGELVDKACPKIETRETNWRPQADDPFASSSPRAQTLSGRVGRTWVLSTVTSTFE</sequence>
<feature type="region of interest" description="Disordered" evidence="1">
    <location>
        <begin position="60"/>
        <end position="80"/>
    </location>
</feature>
<reference evidence="2" key="1">
    <citation type="submission" date="2022-03" db="EMBL/GenBank/DDBJ databases">
        <authorList>
            <person name="Lindestad O."/>
        </authorList>
    </citation>
    <scope>NUCLEOTIDE SEQUENCE</scope>
</reference>
<organism evidence="2 3">
    <name type="scientific">Pararge aegeria aegeria</name>
    <dbReference type="NCBI Taxonomy" id="348720"/>
    <lineage>
        <taxon>Eukaryota</taxon>
        <taxon>Metazoa</taxon>
        <taxon>Ecdysozoa</taxon>
        <taxon>Arthropoda</taxon>
        <taxon>Hexapoda</taxon>
        <taxon>Insecta</taxon>
        <taxon>Pterygota</taxon>
        <taxon>Neoptera</taxon>
        <taxon>Endopterygota</taxon>
        <taxon>Lepidoptera</taxon>
        <taxon>Glossata</taxon>
        <taxon>Ditrysia</taxon>
        <taxon>Papilionoidea</taxon>
        <taxon>Nymphalidae</taxon>
        <taxon>Satyrinae</taxon>
        <taxon>Satyrini</taxon>
        <taxon>Parargina</taxon>
        <taxon>Pararge</taxon>
    </lineage>
</organism>
<evidence type="ECO:0000256" key="1">
    <source>
        <dbReference type="SAM" id="MobiDB-lite"/>
    </source>
</evidence>
<comment type="caution">
    <text evidence="2">The sequence shown here is derived from an EMBL/GenBank/DDBJ whole genome shotgun (WGS) entry which is preliminary data.</text>
</comment>
<gene>
    <name evidence="2" type="primary">jg11040</name>
    <name evidence="2" type="ORF">PAEG_LOCUS5895</name>
</gene>
<protein>
    <submittedName>
        <fullName evidence="2">Jg11040 protein</fullName>
    </submittedName>
</protein>
<dbReference type="AlphaFoldDB" id="A0A8S4QY63"/>
<accession>A0A8S4QY63</accession>
<dbReference type="Proteomes" id="UP000838756">
    <property type="component" value="Unassembled WGS sequence"/>
</dbReference>
<name>A0A8S4QY63_9NEOP</name>
<keyword evidence="3" id="KW-1185">Reference proteome</keyword>
<dbReference type="EMBL" id="CAKXAJ010018952">
    <property type="protein sequence ID" value="CAH2218020.1"/>
    <property type="molecule type" value="Genomic_DNA"/>
</dbReference>
<evidence type="ECO:0000313" key="2">
    <source>
        <dbReference type="EMBL" id="CAH2218020.1"/>
    </source>
</evidence>